<dbReference type="EMBL" id="CM007893">
    <property type="protein sequence ID" value="OTG29762.1"/>
    <property type="molecule type" value="Genomic_DNA"/>
</dbReference>
<sequence>MLHFHSIIKLSIILKIWQLPASMAIFFKSPVRIMLFVYTIRALLGEYQSFHIHDS</sequence>
<protein>
    <submittedName>
        <fullName evidence="1">Uncharacterized protein</fullName>
    </submittedName>
</protein>
<gene>
    <name evidence="1" type="ORF">HannXRQ_Chr04g0125751</name>
</gene>
<evidence type="ECO:0000313" key="2">
    <source>
        <dbReference type="Proteomes" id="UP000215914"/>
    </source>
</evidence>
<dbReference type="InParanoid" id="A0A251V461"/>
<accession>A0A251V461</accession>
<keyword evidence="2" id="KW-1185">Reference proteome</keyword>
<evidence type="ECO:0000313" key="1">
    <source>
        <dbReference type="EMBL" id="OTG29762.1"/>
    </source>
</evidence>
<organism evidence="1 2">
    <name type="scientific">Helianthus annuus</name>
    <name type="common">Common sunflower</name>
    <dbReference type="NCBI Taxonomy" id="4232"/>
    <lineage>
        <taxon>Eukaryota</taxon>
        <taxon>Viridiplantae</taxon>
        <taxon>Streptophyta</taxon>
        <taxon>Embryophyta</taxon>
        <taxon>Tracheophyta</taxon>
        <taxon>Spermatophyta</taxon>
        <taxon>Magnoliopsida</taxon>
        <taxon>eudicotyledons</taxon>
        <taxon>Gunneridae</taxon>
        <taxon>Pentapetalae</taxon>
        <taxon>asterids</taxon>
        <taxon>campanulids</taxon>
        <taxon>Asterales</taxon>
        <taxon>Asteraceae</taxon>
        <taxon>Asteroideae</taxon>
        <taxon>Heliantheae alliance</taxon>
        <taxon>Heliantheae</taxon>
        <taxon>Helianthus</taxon>
    </lineage>
</organism>
<reference evidence="2" key="1">
    <citation type="journal article" date="2017" name="Nature">
        <title>The sunflower genome provides insights into oil metabolism, flowering and Asterid evolution.</title>
        <authorList>
            <person name="Badouin H."/>
            <person name="Gouzy J."/>
            <person name="Grassa C.J."/>
            <person name="Murat F."/>
            <person name="Staton S.E."/>
            <person name="Cottret L."/>
            <person name="Lelandais-Briere C."/>
            <person name="Owens G.L."/>
            <person name="Carrere S."/>
            <person name="Mayjonade B."/>
            <person name="Legrand L."/>
            <person name="Gill N."/>
            <person name="Kane N.C."/>
            <person name="Bowers J.E."/>
            <person name="Hubner S."/>
            <person name="Bellec A."/>
            <person name="Berard A."/>
            <person name="Berges H."/>
            <person name="Blanchet N."/>
            <person name="Boniface M.C."/>
            <person name="Brunel D."/>
            <person name="Catrice O."/>
            <person name="Chaidir N."/>
            <person name="Claudel C."/>
            <person name="Donnadieu C."/>
            <person name="Faraut T."/>
            <person name="Fievet G."/>
            <person name="Helmstetter N."/>
            <person name="King M."/>
            <person name="Knapp S.J."/>
            <person name="Lai Z."/>
            <person name="Le Paslier M.C."/>
            <person name="Lippi Y."/>
            <person name="Lorenzon L."/>
            <person name="Mandel J.R."/>
            <person name="Marage G."/>
            <person name="Marchand G."/>
            <person name="Marquand E."/>
            <person name="Bret-Mestries E."/>
            <person name="Morien E."/>
            <person name="Nambeesan S."/>
            <person name="Nguyen T."/>
            <person name="Pegot-Espagnet P."/>
            <person name="Pouilly N."/>
            <person name="Raftis F."/>
            <person name="Sallet E."/>
            <person name="Schiex T."/>
            <person name="Thomas J."/>
            <person name="Vandecasteele C."/>
            <person name="Vares D."/>
            <person name="Vear F."/>
            <person name="Vautrin S."/>
            <person name="Crespi M."/>
            <person name="Mangin B."/>
            <person name="Burke J.M."/>
            <person name="Salse J."/>
            <person name="Munos S."/>
            <person name="Vincourt P."/>
            <person name="Rieseberg L.H."/>
            <person name="Langlade N.B."/>
        </authorList>
    </citation>
    <scope>NUCLEOTIDE SEQUENCE [LARGE SCALE GENOMIC DNA]</scope>
    <source>
        <strain evidence="2">cv. SF193</strain>
    </source>
</reference>
<dbReference type="Proteomes" id="UP000215914">
    <property type="component" value="Chromosome 4"/>
</dbReference>
<proteinExistence type="predicted"/>
<name>A0A251V461_HELAN</name>
<dbReference type="AlphaFoldDB" id="A0A251V461"/>